<dbReference type="OMA" id="FNSYAML"/>
<evidence type="ECO:0000256" key="4">
    <source>
        <dbReference type="ARBA" id="ARBA00022723"/>
    </source>
</evidence>
<dbReference type="GO" id="GO:0006281">
    <property type="term" value="P:DNA repair"/>
    <property type="evidence" value="ECO:0007669"/>
    <property type="project" value="InterPro"/>
</dbReference>
<evidence type="ECO:0000313" key="17">
    <source>
        <dbReference type="EnsemblMetazoa" id="PHUM459200-PA"/>
    </source>
</evidence>
<reference evidence="16" key="1">
    <citation type="submission" date="2007-04" db="EMBL/GenBank/DDBJ databases">
        <title>Annotation of Pediculus humanus corporis strain USDA.</title>
        <authorList>
            <person name="Kirkness E."/>
            <person name="Hannick L."/>
            <person name="Hass B."/>
            <person name="Bruggner R."/>
            <person name="Lawson D."/>
            <person name="Bidwell S."/>
            <person name="Joardar V."/>
            <person name="Caler E."/>
            <person name="Walenz B."/>
            <person name="Inman J."/>
            <person name="Schobel S."/>
            <person name="Galinsky K."/>
            <person name="Amedeo P."/>
            <person name="Strausberg R."/>
        </authorList>
    </citation>
    <scope>NUCLEOTIDE SEQUENCE</scope>
    <source>
        <strain evidence="16">USDA</strain>
    </source>
</reference>
<dbReference type="SUPFAM" id="SSF50249">
    <property type="entry name" value="Nucleic acid-binding proteins"/>
    <property type="match status" value="4"/>
</dbReference>
<evidence type="ECO:0000259" key="12">
    <source>
        <dbReference type="Pfam" id="PF01336"/>
    </source>
</evidence>
<keyword evidence="18" id="KW-1185">Reference proteome</keyword>
<dbReference type="RefSeq" id="XP_002430017.1">
    <property type="nucleotide sequence ID" value="XM_002429972.1"/>
</dbReference>
<dbReference type="OrthoDB" id="1751331at2759"/>
<comment type="similarity">
    <text evidence="2 11">Belongs to the replication factor A protein 1 family.</text>
</comment>
<reference evidence="16" key="2">
    <citation type="submission" date="2007-04" db="EMBL/GenBank/DDBJ databases">
        <title>The genome of the human body louse.</title>
        <authorList>
            <consortium name="The Human Body Louse Genome Consortium"/>
            <person name="Kirkness E."/>
            <person name="Walenz B."/>
            <person name="Hass B."/>
            <person name="Bruggner R."/>
            <person name="Strausberg R."/>
        </authorList>
    </citation>
    <scope>NUCLEOTIDE SEQUENCE</scope>
    <source>
        <strain evidence="16">USDA</strain>
    </source>
</reference>
<dbReference type="EMBL" id="AAZO01005580">
    <property type="status" value="NOT_ANNOTATED_CDS"/>
    <property type="molecule type" value="Genomic_DNA"/>
</dbReference>
<dbReference type="InterPro" id="IPR012340">
    <property type="entry name" value="NA-bd_OB-fold"/>
</dbReference>
<comment type="subcellular location">
    <subcellularLocation>
        <location evidence="1 11">Nucleus</location>
    </subcellularLocation>
</comment>
<comment type="subunit">
    <text evidence="10 11">Component of the heterotrimeric canonical replication protein A complex (RPA).</text>
</comment>
<feature type="domain" description="Replication factor A C-terminal" evidence="14">
    <location>
        <begin position="441"/>
        <end position="586"/>
    </location>
</feature>
<dbReference type="PANTHER" id="PTHR47165">
    <property type="entry name" value="OS03G0429900 PROTEIN"/>
    <property type="match status" value="1"/>
</dbReference>
<name>E0VV73_PEDHC</name>
<dbReference type="Proteomes" id="UP000009046">
    <property type="component" value="Unassembled WGS sequence"/>
</dbReference>
<evidence type="ECO:0000256" key="11">
    <source>
        <dbReference type="RuleBase" id="RU364130"/>
    </source>
</evidence>
<evidence type="ECO:0000256" key="3">
    <source>
        <dbReference type="ARBA" id="ARBA00022705"/>
    </source>
</evidence>
<dbReference type="InParanoid" id="E0VV73"/>
<comment type="function">
    <text evidence="9 11">As part of the heterotrimeric replication protein A complex (RPA/RP-A), binds and stabilizes single-stranded DNA intermediates, that form during DNA replication or upon DNA stress. It prevents their reannealing and in parallel, recruits and activates different proteins and complexes involved in DNA metabolism. Thereby, it plays an essential role both in DNA replication and the cellular response to DNA damage.</text>
</comment>
<dbReference type="Gene3D" id="2.40.50.140">
    <property type="entry name" value="Nucleic acid-binding proteins"/>
    <property type="match status" value="4"/>
</dbReference>
<dbReference type="FunFam" id="2.40.50.140:FF:000090">
    <property type="entry name" value="Replication protein A subunit"/>
    <property type="match status" value="1"/>
</dbReference>
<dbReference type="Pfam" id="PF04057">
    <property type="entry name" value="Rep-A_N"/>
    <property type="match status" value="1"/>
</dbReference>
<dbReference type="GO" id="GO:0006260">
    <property type="term" value="P:DNA replication"/>
    <property type="evidence" value="ECO:0007669"/>
    <property type="project" value="UniProtKB-KW"/>
</dbReference>
<protein>
    <recommendedName>
        <fullName evidence="11">Replication protein A subunit</fullName>
    </recommendedName>
</protein>
<dbReference type="InterPro" id="IPR004365">
    <property type="entry name" value="NA-bd_OB_tRNA"/>
</dbReference>
<dbReference type="InterPro" id="IPR047192">
    <property type="entry name" value="Euk_RPA1_DBD_C"/>
</dbReference>
<evidence type="ECO:0000259" key="15">
    <source>
        <dbReference type="Pfam" id="PF16900"/>
    </source>
</evidence>
<dbReference type="Pfam" id="PF01336">
    <property type="entry name" value="tRNA_anti-codon"/>
    <property type="match status" value="1"/>
</dbReference>
<reference evidence="17" key="3">
    <citation type="submission" date="2020-05" db="UniProtKB">
        <authorList>
            <consortium name="EnsemblMetazoa"/>
        </authorList>
    </citation>
    <scope>IDENTIFICATION</scope>
    <source>
        <strain evidence="17">USDA</strain>
    </source>
</reference>
<evidence type="ECO:0000259" key="14">
    <source>
        <dbReference type="Pfam" id="PF08646"/>
    </source>
</evidence>
<feature type="domain" description="Replication protein A OB" evidence="15">
    <location>
        <begin position="285"/>
        <end position="381"/>
    </location>
</feature>
<evidence type="ECO:0000313" key="18">
    <source>
        <dbReference type="Proteomes" id="UP000009046"/>
    </source>
</evidence>
<dbReference type="InterPro" id="IPR013955">
    <property type="entry name" value="Rep_factor-A_C"/>
</dbReference>
<keyword evidence="7 11" id="KW-0238">DNA-binding</keyword>
<dbReference type="GO" id="GO:0008270">
    <property type="term" value="F:zinc ion binding"/>
    <property type="evidence" value="ECO:0007669"/>
    <property type="project" value="UniProtKB-KW"/>
</dbReference>
<dbReference type="HOGENOM" id="CLU_012393_2_1_1"/>
<keyword evidence="8 11" id="KW-0539">Nucleus</keyword>
<evidence type="ECO:0000313" key="16">
    <source>
        <dbReference type="EMBL" id="EEB17279.1"/>
    </source>
</evidence>
<dbReference type="InterPro" id="IPR031657">
    <property type="entry name" value="REPA_OB_2"/>
</dbReference>
<dbReference type="PANTHER" id="PTHR47165:SF4">
    <property type="entry name" value="OS03G0429900 PROTEIN"/>
    <property type="match status" value="1"/>
</dbReference>
<evidence type="ECO:0000259" key="13">
    <source>
        <dbReference type="Pfam" id="PF04057"/>
    </source>
</evidence>
<dbReference type="CDD" id="cd04476">
    <property type="entry name" value="RPA1_DBD_C"/>
    <property type="match status" value="1"/>
</dbReference>
<sequence length="600" mass="67271">MSGGNIDSPIMQVLGSKKLTSNNATERYRLLISDGKYHNSFAMIATQLNDLVSSGELSEFTIVKIKRYITSLFNTSEKERYCIFNVVSVSFRYIGLKDSNEKTEMPPENQPQATKPQANKAALYKVFKKLETKIYINKIVCTNIFIFVLGFSFGNKPKLTAQVSTGTIHPISSLSPYQNRWCIKARVTNKQAPRNYSSARGEGKLFSVVFTDESGEIKCTGFNSAVDKFSDLLQVSLRKLKLFYTYLFSNFLTESFNFYLVSNCSVQPCEDDVGLPSAVYNFVPISKLIEMSVDSIVDVIGVAKHATDVQNITARSTGRELKKREVVLVDSSGASVSMTLWGSEAVGFDCSENPVVAVKSARLTEFMGGKSLSVQMNSTVLRDPDIDEAHKLRGWWASGGSTLECSSISNKGTSGSGSNTNWVLFGDLTSQGLGLGDKADYFSAVVNVLMAKQENCIYKSCPVEDCKKKIIDLNNGVYRCEKCNREHNNFKYRMLLSAQVSDYSGSSWVTMFHEEAQKLLGVDAEIIGKMMDNNDESYKEYFNDINFKQFQMKFRTKMESYNDEKRLKTTVVNLEPIDYKSYARRLLEDYKTSAGITIKH</sequence>
<keyword evidence="3 11" id="KW-0235">DNA replication</keyword>
<evidence type="ECO:0000256" key="7">
    <source>
        <dbReference type="ARBA" id="ARBA00023125"/>
    </source>
</evidence>
<dbReference type="CDD" id="cd04477">
    <property type="entry name" value="RPA1N"/>
    <property type="match status" value="1"/>
</dbReference>
<dbReference type="GO" id="GO:0006310">
    <property type="term" value="P:DNA recombination"/>
    <property type="evidence" value="ECO:0007669"/>
    <property type="project" value="InterPro"/>
</dbReference>
<dbReference type="EMBL" id="AAZO01005581">
    <property type="status" value="NOT_ANNOTATED_CDS"/>
    <property type="molecule type" value="Genomic_DNA"/>
</dbReference>
<keyword evidence="5 11" id="KW-0863">Zinc-finger</keyword>
<dbReference type="FunCoup" id="E0VV73">
    <property type="interactions" value="2206"/>
</dbReference>
<dbReference type="STRING" id="121224.E0VV73"/>
<dbReference type="InterPro" id="IPR007199">
    <property type="entry name" value="Rep_factor-A_N"/>
</dbReference>
<dbReference type="Pfam" id="PF16900">
    <property type="entry name" value="REPA_OB_2"/>
    <property type="match status" value="1"/>
</dbReference>
<dbReference type="KEGG" id="phu:Phum_PHUM459200"/>
<proteinExistence type="inferred from homology"/>
<evidence type="ECO:0000256" key="5">
    <source>
        <dbReference type="ARBA" id="ARBA00022771"/>
    </source>
</evidence>
<dbReference type="CDD" id="cd04475">
    <property type="entry name" value="RPA1_DBD_B"/>
    <property type="match status" value="1"/>
</dbReference>
<evidence type="ECO:0000256" key="8">
    <source>
        <dbReference type="ARBA" id="ARBA00023242"/>
    </source>
</evidence>
<dbReference type="GO" id="GO:0005634">
    <property type="term" value="C:nucleus"/>
    <property type="evidence" value="ECO:0007669"/>
    <property type="project" value="UniProtKB-SubCell"/>
</dbReference>
<evidence type="ECO:0000256" key="10">
    <source>
        <dbReference type="ARBA" id="ARBA00062035"/>
    </source>
</evidence>
<dbReference type="GeneID" id="8230958"/>
<evidence type="ECO:0000256" key="1">
    <source>
        <dbReference type="ARBA" id="ARBA00004123"/>
    </source>
</evidence>
<dbReference type="AlphaFoldDB" id="E0VV73"/>
<accession>E0VV73</accession>
<organism>
    <name type="scientific">Pediculus humanus subsp. corporis</name>
    <name type="common">Body louse</name>
    <dbReference type="NCBI Taxonomy" id="121224"/>
    <lineage>
        <taxon>Eukaryota</taxon>
        <taxon>Metazoa</taxon>
        <taxon>Ecdysozoa</taxon>
        <taxon>Arthropoda</taxon>
        <taxon>Hexapoda</taxon>
        <taxon>Insecta</taxon>
        <taxon>Pterygota</taxon>
        <taxon>Neoptera</taxon>
        <taxon>Paraneoptera</taxon>
        <taxon>Psocodea</taxon>
        <taxon>Troctomorpha</taxon>
        <taxon>Phthiraptera</taxon>
        <taxon>Anoplura</taxon>
        <taxon>Pediculidae</taxon>
        <taxon>Pediculus</taxon>
    </lineage>
</organism>
<keyword evidence="6 11" id="KW-0862">Zinc</keyword>
<dbReference type="InterPro" id="IPR004591">
    <property type="entry name" value="Rfa1"/>
</dbReference>
<dbReference type="CDD" id="cd04474">
    <property type="entry name" value="RPA1_DBD_A"/>
    <property type="match status" value="1"/>
</dbReference>
<gene>
    <name evidence="17" type="primary">8230958</name>
    <name evidence="16" type="ORF">Phum_PHUM459200</name>
</gene>
<dbReference type="FunFam" id="2.40.50.140:FF:000064">
    <property type="entry name" value="Replication protein A subunit"/>
    <property type="match status" value="1"/>
</dbReference>
<dbReference type="FunFam" id="2.40.50.140:FF:000041">
    <property type="entry name" value="Replication protein A subunit"/>
    <property type="match status" value="1"/>
</dbReference>
<dbReference type="NCBIfam" id="TIGR00617">
    <property type="entry name" value="rpa1"/>
    <property type="match status" value="1"/>
</dbReference>
<dbReference type="eggNOG" id="KOG0851">
    <property type="taxonomic scope" value="Eukaryota"/>
</dbReference>
<dbReference type="Pfam" id="PF08646">
    <property type="entry name" value="Rep_fac-A_C"/>
    <property type="match status" value="1"/>
</dbReference>
<evidence type="ECO:0000256" key="6">
    <source>
        <dbReference type="ARBA" id="ARBA00022833"/>
    </source>
</evidence>
<keyword evidence="4 11" id="KW-0479">Metal-binding</keyword>
<feature type="domain" description="Replication factor-A protein 1 N-terminal" evidence="13">
    <location>
        <begin position="7"/>
        <end position="83"/>
    </location>
</feature>
<dbReference type="EnsemblMetazoa" id="PHUM459200-RA">
    <property type="protein sequence ID" value="PHUM459200-PA"/>
    <property type="gene ID" value="PHUM459200"/>
</dbReference>
<evidence type="ECO:0000256" key="2">
    <source>
        <dbReference type="ARBA" id="ARBA00005690"/>
    </source>
</evidence>
<evidence type="ECO:0000256" key="9">
    <source>
        <dbReference type="ARBA" id="ARBA00058595"/>
    </source>
</evidence>
<dbReference type="GO" id="GO:0003677">
    <property type="term" value="F:DNA binding"/>
    <property type="evidence" value="ECO:0007669"/>
    <property type="project" value="UniProtKB-KW"/>
</dbReference>
<dbReference type="VEuPathDB" id="VectorBase:PHUM459200"/>
<dbReference type="EMBL" id="DS235804">
    <property type="protein sequence ID" value="EEB17279.1"/>
    <property type="molecule type" value="Genomic_DNA"/>
</dbReference>
<feature type="domain" description="OB" evidence="12">
    <location>
        <begin position="181"/>
        <end position="235"/>
    </location>
</feature>
<dbReference type="CTD" id="8230958"/>